<dbReference type="Proteomes" id="UP000288024">
    <property type="component" value="Unassembled WGS sequence"/>
</dbReference>
<dbReference type="EMBL" id="RZTZ01000001">
    <property type="protein sequence ID" value="RVT67644.1"/>
    <property type="molecule type" value="Genomic_DNA"/>
</dbReference>
<feature type="domain" description="Zinc-ribbon" evidence="1">
    <location>
        <begin position="3"/>
        <end position="25"/>
    </location>
</feature>
<evidence type="ECO:0000313" key="2">
    <source>
        <dbReference type="EMBL" id="RVT67644.1"/>
    </source>
</evidence>
<keyword evidence="3" id="KW-1185">Reference proteome</keyword>
<reference evidence="2 3" key="1">
    <citation type="submission" date="2019-01" db="EMBL/GenBank/DDBJ databases">
        <title>Bacillus sp. M5HDSG1-1, whole genome shotgun sequence.</title>
        <authorList>
            <person name="Tuo L."/>
        </authorList>
    </citation>
    <scope>NUCLEOTIDE SEQUENCE [LARGE SCALE GENOMIC DNA]</scope>
    <source>
        <strain evidence="2 3">M5HDSG1-1</strain>
    </source>
</reference>
<organism evidence="2 3">
    <name type="scientific">Niallia taxi</name>
    <dbReference type="NCBI Taxonomy" id="2499688"/>
    <lineage>
        <taxon>Bacteria</taxon>
        <taxon>Bacillati</taxon>
        <taxon>Bacillota</taxon>
        <taxon>Bacilli</taxon>
        <taxon>Bacillales</taxon>
        <taxon>Bacillaceae</taxon>
        <taxon>Niallia</taxon>
    </lineage>
</organism>
<dbReference type="AlphaFoldDB" id="A0A3S2UI99"/>
<evidence type="ECO:0000259" key="1">
    <source>
        <dbReference type="Pfam" id="PF13240"/>
    </source>
</evidence>
<gene>
    <name evidence="2" type="ORF">EM808_03990</name>
</gene>
<evidence type="ECO:0000313" key="3">
    <source>
        <dbReference type="Proteomes" id="UP000288024"/>
    </source>
</evidence>
<proteinExistence type="predicted"/>
<dbReference type="Pfam" id="PF13240">
    <property type="entry name" value="Zn_Ribbon_1"/>
    <property type="match status" value="1"/>
</dbReference>
<dbReference type="InterPro" id="IPR026870">
    <property type="entry name" value="Zinc_ribbon_dom"/>
</dbReference>
<name>A0A3S2UI99_9BACI</name>
<protein>
    <submittedName>
        <fullName evidence="2">Zinc-ribbon domain-containing protein</fullName>
    </submittedName>
</protein>
<accession>A0A3S2UI99</accession>
<sequence>MFFCPHCGTKLISNPKFCQECGTNLRLMQPTDINQLHKKEWFVNAIESLSSPTKAFLLAKLVILKLDDDNLAIKNEIENELFLLRSSNGDERFNAHLVFICKIKGWTLLSNGTVSGFEHINNKVKNLKSSKNELIEKAEFLVDISTTRGIIKKVLKSLKDPE</sequence>
<dbReference type="RefSeq" id="WP_127736154.1">
    <property type="nucleotide sequence ID" value="NZ_RZTZ01000001.1"/>
</dbReference>
<comment type="caution">
    <text evidence="2">The sequence shown here is derived from an EMBL/GenBank/DDBJ whole genome shotgun (WGS) entry which is preliminary data.</text>
</comment>